<feature type="domain" description="Integrase catalytic" evidence="11">
    <location>
        <begin position="1416"/>
        <end position="1579"/>
    </location>
</feature>
<sequence length="1774" mass="199950">MQPIDQDLISIGQQLVSFRRANPRSIPSAAQKAHLNNFALAYPLPQGGVEYPPIWLDRPQERRQILQEFLLRTPQFSLGPIRTTTGSAAPSPSASPVRTRVRANSASTEYNSAAESNSASTEYTVQRPGSDRMATTPAPETGLSDSQMTSLVETVLRMMEERSANRPNQQRQDPVTLSNDPARYREGDVGFFQPDLPASFGAGDVVTVGKDTYIRDVTIFTDRLKDAVATYGLPAIRAKIPSMLRGSALNWYTSVLDGFTKTGLRHADSLEEWTDRLTAHFARPMTESMNRLQKTRYSLQDANSARPIAEHVYDVARLCRNAGMDQTHVQINHAYMSLDPALRASIPVPDRSTTMADFVRNLENQRENWTSMAPRWIQLNRLTDRPNQGNLPPTRRDRPSVERSTFSPPARHFGQYGYTPRPYADYQRPYPSQNQPNFGQRPHSGGQAGGPMGSQSAPPNPSASGFRPLPAPRQPLAITSGNAQPPGNRPSGRTYGRSGNNFDRNRRVYFADQQEELDCGQLEEEPAPVDGEEYLDEPTEGPDQNAYHIDQPNDSQGDPEPSGRGQGATVAKMTAARTNKPKEKAILKDGMTTPRYRHTTAFASFSTNSNASSFPLCIDTGAGFTFIDSQLLATATGHKRVPIGRYRVGTLGEPVYITQHAEFALHFLTQNGDKRSRFTVECCSAVVDRLPAGILLGMNILKPLGIRLDYSNDRMIFKNDWWTPIKSTTSFTAYHLSPGPKDTEGLFGCRIWGDPTTFDQFQSLLHRYENLFTDDGKVAKISEEERMPIVLKPNWEDLHVKVAHRVYNVGPQARAAIDRVHDKLHQQGRMKWADEPTPFASPIFVVNQQSDLGSKARPVVDIRSLNKVTVSDTYPMPLQSDIIAAVAGCTFITTVDATAFFYQWLVRTSDIPKLSVVSHRGQEFFKVVVMGFKNAPPYTQRQMDRILREAGAVTFARAFVDNITIFSHTLEEHLEHLRIVFDAFQDRNLTLSGPKSFIGFPSIPLLGQQVTGYGLSTSEAKLEAIRSLQFPKTMKDLESYLGFTGWLRHFIPYYAQLVDPLQRRKTLMAKQAPVLKSARKLFTTSAEVEADEELVESFMAVQKAFDAESMLVHFDRSRPLYIHLDASKQRGFGVMVAHLKGDEVTDDPVRTRTEPVLFLSKVLSTAERRYWATELEVACLVWTIRRIRWMVEAAERPVVVLTDHAATTSIAKQTSLTSSSVDKLNNRLIRASQYLSSFRNLDIRYRPGRVHVVPDALSRLTAQSNEVVKDDDDPLEDLMTGYHASSTLEIDPNFKKQLSLAYQADKYMSGIFNRLADGVPFMHFRVEDDLLWLDSTDQPTPTRLCIPKALVTNLFELVHDERFHVGFHRIYEKLRTQFFIRKLSKRLRQYLKHCDRCNSLQTTRHKSLGHSEPIVTPPVPFHTIAIDFVTALPACEGINSLCTVTCKFSKKILLVAGADDLAAEAWAHRLLDNLLSADWGLPSAIISDRDPKFLSTLWQTWFARLGTKLLMSVAYHPQTDGQSERTNQTVEIALRFHIAKYPDAELEWIYALPQLQFALNSSINAATGRTPNEICLGFRPREPVDLMGPANDQSRDFERVRKEAADSVVFAQVEMKLRQDAGKDRWQPVEGATVMLRTRNYRIPGIVNRKLGPPRIGPFVVKKVIPNGLACELALPAHYRIHPVVSITEIEPLSQDLDPFDRPRRQPVRTDIRADVPIAEKVLDQRDRIVGRSRKLVTEYLIRWRGLGVESDQWMKAGDDIKLAVDRWRRKRKH</sequence>
<dbReference type="InterPro" id="IPR021109">
    <property type="entry name" value="Peptidase_aspartic_dom_sf"/>
</dbReference>
<keyword evidence="9" id="KW-0695">RNA-directed DNA polymerase</keyword>
<evidence type="ECO:0000256" key="10">
    <source>
        <dbReference type="SAM" id="MobiDB-lite"/>
    </source>
</evidence>
<dbReference type="Pfam" id="PF17917">
    <property type="entry name" value="RT_RNaseH"/>
    <property type="match status" value="1"/>
</dbReference>
<evidence type="ECO:0000256" key="7">
    <source>
        <dbReference type="ARBA" id="ARBA00022801"/>
    </source>
</evidence>
<evidence type="ECO:0000256" key="6">
    <source>
        <dbReference type="ARBA" id="ARBA00022759"/>
    </source>
</evidence>
<dbReference type="EC" id="2.7.7.49" evidence="2"/>
<dbReference type="PANTHER" id="PTHR37984:SF5">
    <property type="entry name" value="PROTEIN NYNRIN-LIKE"/>
    <property type="match status" value="1"/>
</dbReference>
<dbReference type="Pfam" id="PF17921">
    <property type="entry name" value="Integrase_H2C2"/>
    <property type="match status" value="1"/>
</dbReference>
<dbReference type="Gene3D" id="3.10.10.10">
    <property type="entry name" value="HIV Type 1 Reverse Transcriptase, subunit A, domain 1"/>
    <property type="match status" value="1"/>
</dbReference>
<evidence type="ECO:0000256" key="3">
    <source>
        <dbReference type="ARBA" id="ARBA00022679"/>
    </source>
</evidence>
<evidence type="ECO:0000256" key="1">
    <source>
        <dbReference type="ARBA" id="ARBA00011353"/>
    </source>
</evidence>
<dbReference type="GO" id="GO:0015074">
    <property type="term" value="P:DNA integration"/>
    <property type="evidence" value="ECO:0007669"/>
    <property type="project" value="InterPro"/>
</dbReference>
<dbReference type="GO" id="GO:0003964">
    <property type="term" value="F:RNA-directed DNA polymerase activity"/>
    <property type="evidence" value="ECO:0007669"/>
    <property type="project" value="UniProtKB-KW"/>
</dbReference>
<dbReference type="SUPFAM" id="SSF53098">
    <property type="entry name" value="Ribonuclease H-like"/>
    <property type="match status" value="1"/>
</dbReference>
<evidence type="ECO:0000256" key="8">
    <source>
        <dbReference type="ARBA" id="ARBA00022884"/>
    </source>
</evidence>
<keyword evidence="7" id="KW-0378">Hydrolase</keyword>
<name>A0A2K1QV01_9PEZI</name>
<evidence type="ECO:0000256" key="9">
    <source>
        <dbReference type="ARBA" id="ARBA00022918"/>
    </source>
</evidence>
<feature type="region of interest" description="Disordered" evidence="10">
    <location>
        <begin position="518"/>
        <end position="582"/>
    </location>
</feature>
<keyword evidence="8" id="KW-0694">RNA-binding</keyword>
<dbReference type="OrthoDB" id="5599418at2759"/>
<evidence type="ECO:0000313" key="12">
    <source>
        <dbReference type="EMBL" id="PNS18780.1"/>
    </source>
</evidence>
<evidence type="ECO:0000256" key="5">
    <source>
        <dbReference type="ARBA" id="ARBA00022722"/>
    </source>
</evidence>
<evidence type="ECO:0000313" key="13">
    <source>
        <dbReference type="Proteomes" id="UP000243797"/>
    </source>
</evidence>
<dbReference type="PANTHER" id="PTHR37984">
    <property type="entry name" value="PROTEIN CBG26694"/>
    <property type="match status" value="1"/>
</dbReference>
<dbReference type="InterPro" id="IPR043502">
    <property type="entry name" value="DNA/RNA_pol_sf"/>
</dbReference>
<dbReference type="CDD" id="cd09274">
    <property type="entry name" value="RNase_HI_RT_Ty3"/>
    <property type="match status" value="1"/>
</dbReference>
<evidence type="ECO:0000256" key="4">
    <source>
        <dbReference type="ARBA" id="ARBA00022695"/>
    </source>
</evidence>
<evidence type="ECO:0000256" key="2">
    <source>
        <dbReference type="ARBA" id="ARBA00012493"/>
    </source>
</evidence>
<feature type="compositionally biased region" description="Low complexity" evidence="10">
    <location>
        <begin position="82"/>
        <end position="124"/>
    </location>
</feature>
<dbReference type="InParanoid" id="A0A2K1QV01"/>
<dbReference type="InterPro" id="IPR041373">
    <property type="entry name" value="RT_RNaseH"/>
</dbReference>
<evidence type="ECO:0000259" key="11">
    <source>
        <dbReference type="PROSITE" id="PS50994"/>
    </source>
</evidence>
<dbReference type="InterPro" id="IPR036397">
    <property type="entry name" value="RNaseH_sf"/>
</dbReference>
<dbReference type="InterPro" id="IPR041588">
    <property type="entry name" value="Integrase_H2C2"/>
</dbReference>
<keyword evidence="3" id="KW-0808">Transferase</keyword>
<dbReference type="InterPro" id="IPR012337">
    <property type="entry name" value="RNaseH-like_sf"/>
</dbReference>
<dbReference type="GO" id="GO:0005634">
    <property type="term" value="C:nucleus"/>
    <property type="evidence" value="ECO:0007669"/>
    <property type="project" value="UniProtKB-ARBA"/>
</dbReference>
<dbReference type="Gene3D" id="3.30.420.10">
    <property type="entry name" value="Ribonuclease H-like superfamily/Ribonuclease H"/>
    <property type="match status" value="1"/>
</dbReference>
<gene>
    <name evidence="12" type="ORF">CAC42_5319</name>
</gene>
<dbReference type="Proteomes" id="UP000243797">
    <property type="component" value="Unassembled WGS sequence"/>
</dbReference>
<dbReference type="SUPFAM" id="SSF54160">
    <property type="entry name" value="Chromo domain-like"/>
    <property type="match status" value="1"/>
</dbReference>
<dbReference type="GO" id="GO:0004519">
    <property type="term" value="F:endonuclease activity"/>
    <property type="evidence" value="ECO:0007669"/>
    <property type="project" value="UniProtKB-KW"/>
</dbReference>
<dbReference type="InterPro" id="IPR000477">
    <property type="entry name" value="RT_dom"/>
</dbReference>
<keyword evidence="5" id="KW-0540">Nuclease</keyword>
<dbReference type="PROSITE" id="PS50994">
    <property type="entry name" value="INTEGRASE"/>
    <property type="match status" value="1"/>
</dbReference>
<dbReference type="EMBL" id="NKHZ01000039">
    <property type="protein sequence ID" value="PNS18780.1"/>
    <property type="molecule type" value="Genomic_DNA"/>
</dbReference>
<dbReference type="InterPro" id="IPR001584">
    <property type="entry name" value="Integrase_cat-core"/>
</dbReference>
<protein>
    <recommendedName>
        <fullName evidence="2">RNA-directed DNA polymerase</fullName>
        <ecNumber evidence="2">2.7.7.49</ecNumber>
    </recommendedName>
</protein>
<dbReference type="Gene3D" id="1.10.340.70">
    <property type="match status" value="1"/>
</dbReference>
<dbReference type="STRING" id="2082308.A0A2K1QV01"/>
<organism evidence="12 13">
    <name type="scientific">Sphaceloma murrayae</name>
    <dbReference type="NCBI Taxonomy" id="2082308"/>
    <lineage>
        <taxon>Eukaryota</taxon>
        <taxon>Fungi</taxon>
        <taxon>Dikarya</taxon>
        <taxon>Ascomycota</taxon>
        <taxon>Pezizomycotina</taxon>
        <taxon>Dothideomycetes</taxon>
        <taxon>Dothideomycetidae</taxon>
        <taxon>Myriangiales</taxon>
        <taxon>Elsinoaceae</taxon>
        <taxon>Sphaceloma</taxon>
    </lineage>
</organism>
<dbReference type="SUPFAM" id="SSF56672">
    <property type="entry name" value="DNA/RNA polymerases"/>
    <property type="match status" value="1"/>
</dbReference>
<reference evidence="12 13" key="1">
    <citation type="submission" date="2017-06" db="EMBL/GenBank/DDBJ databases">
        <title>Draft genome sequence of a variant of Elsinoe murrayae.</title>
        <authorList>
            <person name="Cheng Q."/>
        </authorList>
    </citation>
    <scope>NUCLEOTIDE SEQUENCE [LARGE SCALE GENOMIC DNA]</scope>
    <source>
        <strain evidence="12 13">CQ-2017a</strain>
    </source>
</reference>
<comment type="subunit">
    <text evidence="1">Component of the NuA4 histone acetyltransferase complex.</text>
</comment>
<keyword evidence="6" id="KW-0255">Endonuclease</keyword>
<proteinExistence type="predicted"/>
<comment type="caution">
    <text evidence="12">The sequence shown here is derived from an EMBL/GenBank/DDBJ whole genome shotgun (WGS) entry which is preliminary data.</text>
</comment>
<keyword evidence="4" id="KW-0548">Nucleotidyltransferase</keyword>
<dbReference type="Pfam" id="PF00078">
    <property type="entry name" value="RVT_1"/>
    <property type="match status" value="1"/>
</dbReference>
<dbReference type="GO" id="GO:0003723">
    <property type="term" value="F:RNA binding"/>
    <property type="evidence" value="ECO:0007669"/>
    <property type="project" value="UniProtKB-KW"/>
</dbReference>
<dbReference type="GO" id="GO:0016787">
    <property type="term" value="F:hydrolase activity"/>
    <property type="evidence" value="ECO:0007669"/>
    <property type="project" value="UniProtKB-KW"/>
</dbReference>
<dbReference type="InterPro" id="IPR050951">
    <property type="entry name" value="Retrovirus_Pol_polyprotein"/>
</dbReference>
<dbReference type="CDD" id="cd01647">
    <property type="entry name" value="RT_LTR"/>
    <property type="match status" value="1"/>
</dbReference>
<feature type="region of interest" description="Disordered" evidence="10">
    <location>
        <begin position="80"/>
        <end position="148"/>
    </location>
</feature>
<dbReference type="FunCoup" id="A0A2K1QV01">
    <property type="interactions" value="13"/>
</dbReference>
<accession>A0A2K1QV01</accession>
<dbReference type="InterPro" id="IPR016197">
    <property type="entry name" value="Chromo-like_dom_sf"/>
</dbReference>
<dbReference type="Gene3D" id="2.40.70.10">
    <property type="entry name" value="Acid Proteases"/>
    <property type="match status" value="1"/>
</dbReference>
<feature type="compositionally biased region" description="Acidic residues" evidence="10">
    <location>
        <begin position="518"/>
        <end position="540"/>
    </location>
</feature>
<feature type="region of interest" description="Disordered" evidence="10">
    <location>
        <begin position="380"/>
        <end position="502"/>
    </location>
</feature>
<dbReference type="InterPro" id="IPR043128">
    <property type="entry name" value="Rev_trsase/Diguanyl_cyclase"/>
</dbReference>
<keyword evidence="13" id="KW-1185">Reference proteome</keyword>
<dbReference type="Gene3D" id="3.30.70.270">
    <property type="match status" value="2"/>
</dbReference>